<keyword evidence="2" id="KW-1185">Reference proteome</keyword>
<evidence type="ECO:0000313" key="2">
    <source>
        <dbReference type="Proteomes" id="UP000793456"/>
    </source>
</evidence>
<evidence type="ECO:0000313" key="1">
    <source>
        <dbReference type="EMBL" id="TMS12347.1"/>
    </source>
</evidence>
<name>A0ACD3QZ47_LARCR</name>
<dbReference type="Proteomes" id="UP000793456">
    <property type="component" value="Chromosome XII"/>
</dbReference>
<accession>A0ACD3QZ47</accession>
<protein>
    <submittedName>
        <fullName evidence="1">Uncharacterized protein</fullName>
    </submittedName>
</protein>
<dbReference type="EMBL" id="CM011685">
    <property type="protein sequence ID" value="TMS12347.1"/>
    <property type="molecule type" value="Genomic_DNA"/>
</dbReference>
<sequence length="100" mass="11426">MRPIQLGHKHNTIIIYAGYVQEQLRKRSRDRKVNLSNTIKHQFLLVYGCKDPPEPLLPCMFASDHPFKPLAAVLDCVCVLSVYTGLYDCEQYRSEGSQTA</sequence>
<proteinExistence type="predicted"/>
<gene>
    <name evidence="1" type="ORF">E3U43_017305</name>
</gene>
<reference evidence="1" key="1">
    <citation type="submission" date="2018-11" db="EMBL/GenBank/DDBJ databases">
        <title>The sequence and de novo assembly of Larimichthys crocea genome using PacBio and Hi-C technologies.</title>
        <authorList>
            <person name="Xu P."/>
            <person name="Chen B."/>
            <person name="Zhou Z."/>
            <person name="Ke Q."/>
            <person name="Wu Y."/>
            <person name="Bai H."/>
            <person name="Pu F."/>
        </authorList>
    </citation>
    <scope>NUCLEOTIDE SEQUENCE</scope>
    <source>
        <tissue evidence="1">Muscle</tissue>
    </source>
</reference>
<comment type="caution">
    <text evidence="1">The sequence shown here is derived from an EMBL/GenBank/DDBJ whole genome shotgun (WGS) entry which is preliminary data.</text>
</comment>
<organism evidence="1 2">
    <name type="scientific">Larimichthys crocea</name>
    <name type="common">Large yellow croaker</name>
    <name type="synonym">Pseudosciaena crocea</name>
    <dbReference type="NCBI Taxonomy" id="215358"/>
    <lineage>
        <taxon>Eukaryota</taxon>
        <taxon>Metazoa</taxon>
        <taxon>Chordata</taxon>
        <taxon>Craniata</taxon>
        <taxon>Vertebrata</taxon>
        <taxon>Euteleostomi</taxon>
        <taxon>Actinopterygii</taxon>
        <taxon>Neopterygii</taxon>
        <taxon>Teleostei</taxon>
        <taxon>Neoteleostei</taxon>
        <taxon>Acanthomorphata</taxon>
        <taxon>Eupercaria</taxon>
        <taxon>Sciaenidae</taxon>
        <taxon>Larimichthys</taxon>
    </lineage>
</organism>